<dbReference type="PANTHER" id="PTHR23407">
    <property type="entry name" value="ATPASE INHIBITOR/5-FORMYLTETRAHYDROFOLATE CYCLO-LIGASE"/>
    <property type="match status" value="1"/>
</dbReference>
<evidence type="ECO:0000256" key="6">
    <source>
        <dbReference type="PIRSR" id="PIRSR006806-1"/>
    </source>
</evidence>
<evidence type="ECO:0000256" key="3">
    <source>
        <dbReference type="ARBA" id="ARBA00022840"/>
    </source>
</evidence>
<name>A0A7E4UX13_PANRE</name>
<dbReference type="SUPFAM" id="SSF100950">
    <property type="entry name" value="NagB/RpiA/CoA transferase-like"/>
    <property type="match status" value="1"/>
</dbReference>
<evidence type="ECO:0000256" key="4">
    <source>
        <dbReference type="ARBA" id="ARBA00036539"/>
    </source>
</evidence>
<dbReference type="Pfam" id="PF01812">
    <property type="entry name" value="5-FTHF_cyc-lig"/>
    <property type="match status" value="1"/>
</dbReference>
<keyword evidence="7" id="KW-0460">Magnesium</keyword>
<feature type="binding site" evidence="6">
    <location>
        <begin position="10"/>
        <end position="14"/>
    </location>
    <ligand>
        <name>ATP</name>
        <dbReference type="ChEBI" id="CHEBI:30616"/>
    </ligand>
</feature>
<dbReference type="GO" id="GO:0009396">
    <property type="term" value="P:folic acid-containing compound biosynthetic process"/>
    <property type="evidence" value="ECO:0007669"/>
    <property type="project" value="TreeGrafter"/>
</dbReference>
<evidence type="ECO:0000256" key="5">
    <source>
        <dbReference type="ARBA" id="ARBA00038966"/>
    </source>
</evidence>
<dbReference type="GO" id="GO:0046872">
    <property type="term" value="F:metal ion binding"/>
    <property type="evidence" value="ECO:0007669"/>
    <property type="project" value="UniProtKB-KW"/>
</dbReference>
<dbReference type="PIRSF" id="PIRSF006806">
    <property type="entry name" value="FTHF_cligase"/>
    <property type="match status" value="1"/>
</dbReference>
<dbReference type="PANTHER" id="PTHR23407:SF1">
    <property type="entry name" value="5-FORMYLTETRAHYDROFOLATE CYCLO-LIGASE"/>
    <property type="match status" value="1"/>
</dbReference>
<dbReference type="Proteomes" id="UP000492821">
    <property type="component" value="Unassembled WGS sequence"/>
</dbReference>
<keyword evidence="8" id="KW-1185">Reference proteome</keyword>
<dbReference type="InterPro" id="IPR002698">
    <property type="entry name" value="FTHF_cligase"/>
</dbReference>
<comment type="similarity">
    <text evidence="1 7">Belongs to the 5-formyltetrahydrofolate cyclo-ligase family.</text>
</comment>
<dbReference type="AlphaFoldDB" id="A0A7E4UX13"/>
<comment type="catalytic activity">
    <reaction evidence="4 7">
        <text>(6S)-5-formyl-5,6,7,8-tetrahydrofolate + ATP = (6R)-5,10-methenyltetrahydrofolate + ADP + phosphate</text>
        <dbReference type="Rhea" id="RHEA:10488"/>
        <dbReference type="ChEBI" id="CHEBI:30616"/>
        <dbReference type="ChEBI" id="CHEBI:43474"/>
        <dbReference type="ChEBI" id="CHEBI:57455"/>
        <dbReference type="ChEBI" id="CHEBI:57457"/>
        <dbReference type="ChEBI" id="CHEBI:456216"/>
        <dbReference type="EC" id="6.3.3.2"/>
    </reaction>
</comment>
<reference evidence="9" key="2">
    <citation type="submission" date="2020-10" db="UniProtKB">
        <authorList>
            <consortium name="WormBaseParasite"/>
        </authorList>
    </citation>
    <scope>IDENTIFICATION</scope>
</reference>
<dbReference type="InterPro" id="IPR037171">
    <property type="entry name" value="NagB/RpiA_transferase-like"/>
</dbReference>
<dbReference type="WBParaSite" id="Pan_g13865.t1">
    <property type="protein sequence ID" value="Pan_g13865.t1"/>
    <property type="gene ID" value="Pan_g13865"/>
</dbReference>
<evidence type="ECO:0000256" key="1">
    <source>
        <dbReference type="ARBA" id="ARBA00010638"/>
    </source>
</evidence>
<evidence type="ECO:0000313" key="9">
    <source>
        <dbReference type="WBParaSite" id="Pan_g13865.t1"/>
    </source>
</evidence>
<evidence type="ECO:0000256" key="2">
    <source>
        <dbReference type="ARBA" id="ARBA00022741"/>
    </source>
</evidence>
<feature type="binding site" evidence="6">
    <location>
        <position position="61"/>
    </location>
    <ligand>
        <name>substrate</name>
    </ligand>
</feature>
<comment type="cofactor">
    <cofactor evidence="7">
        <name>Mg(2+)</name>
        <dbReference type="ChEBI" id="CHEBI:18420"/>
    </cofactor>
</comment>
<feature type="binding site" evidence="6">
    <location>
        <position position="56"/>
    </location>
    <ligand>
        <name>substrate</name>
    </ligand>
</feature>
<dbReference type="EC" id="6.3.3.2" evidence="5 7"/>
<dbReference type="GO" id="GO:0005739">
    <property type="term" value="C:mitochondrion"/>
    <property type="evidence" value="ECO:0007669"/>
    <property type="project" value="TreeGrafter"/>
</dbReference>
<dbReference type="Gene3D" id="3.40.50.10420">
    <property type="entry name" value="NagB/RpiA/CoA transferase-like"/>
    <property type="match status" value="1"/>
</dbReference>
<organism evidence="8 9">
    <name type="scientific">Panagrellus redivivus</name>
    <name type="common">Microworm</name>
    <dbReference type="NCBI Taxonomy" id="6233"/>
    <lineage>
        <taxon>Eukaryota</taxon>
        <taxon>Metazoa</taxon>
        <taxon>Ecdysozoa</taxon>
        <taxon>Nematoda</taxon>
        <taxon>Chromadorea</taxon>
        <taxon>Rhabditida</taxon>
        <taxon>Tylenchina</taxon>
        <taxon>Panagrolaimomorpha</taxon>
        <taxon>Panagrolaimoidea</taxon>
        <taxon>Panagrolaimidae</taxon>
        <taxon>Panagrellus</taxon>
    </lineage>
</organism>
<dbReference type="GO" id="GO:0005524">
    <property type="term" value="F:ATP binding"/>
    <property type="evidence" value="ECO:0007669"/>
    <property type="project" value="UniProtKB-KW"/>
</dbReference>
<keyword evidence="3 6" id="KW-0067">ATP-binding</keyword>
<keyword evidence="2 6" id="KW-0547">Nucleotide-binding</keyword>
<dbReference type="GO" id="GO:0035999">
    <property type="term" value="P:tetrahydrofolate interconversion"/>
    <property type="evidence" value="ECO:0007669"/>
    <property type="project" value="TreeGrafter"/>
</dbReference>
<evidence type="ECO:0000313" key="8">
    <source>
        <dbReference type="Proteomes" id="UP000492821"/>
    </source>
</evidence>
<proteinExistence type="inferred from homology"/>
<dbReference type="NCBIfam" id="TIGR02727">
    <property type="entry name" value="MTHFS_bact"/>
    <property type="match status" value="1"/>
</dbReference>
<protein>
    <recommendedName>
        <fullName evidence="5 7">5-formyltetrahydrofolate cyclo-ligase</fullName>
        <ecNumber evidence="5 7">6.3.3.2</ecNumber>
    </recommendedName>
</protein>
<dbReference type="InterPro" id="IPR024185">
    <property type="entry name" value="FTHF_cligase-like_sf"/>
</dbReference>
<sequence length="203" mass="22490">MFVAEPTSEKADLRDQMAEARKSLSEGEVANESSTVEAQVLTSDWFTAAKRLSIYVSTESEVVTDGIIVAALSFGKTVYIPYVGPKSDKIQMIKLDDASDLEIMKPSFHGIRQYESADGREDALDEGPLDLIIVPALAFSMDGAHLERSQRYYDHFLNEHREKFGTLPYMVGLSLSTQLVGQVPKGPDDYTLDDVIAATYQKD</sequence>
<reference evidence="8" key="1">
    <citation type="journal article" date="2013" name="Genetics">
        <title>The draft genome and transcriptome of Panagrellus redivivus are shaped by the harsh demands of a free-living lifestyle.</title>
        <authorList>
            <person name="Srinivasan J."/>
            <person name="Dillman A.R."/>
            <person name="Macchietto M.G."/>
            <person name="Heikkinen L."/>
            <person name="Lakso M."/>
            <person name="Fracchia K.M."/>
            <person name="Antoshechkin I."/>
            <person name="Mortazavi A."/>
            <person name="Wong G."/>
            <person name="Sternberg P.W."/>
        </authorList>
    </citation>
    <scope>NUCLEOTIDE SEQUENCE [LARGE SCALE GENOMIC DNA]</scope>
    <source>
        <strain evidence="8">MT8872</strain>
    </source>
</reference>
<evidence type="ECO:0000256" key="7">
    <source>
        <dbReference type="RuleBase" id="RU361279"/>
    </source>
</evidence>
<accession>A0A7E4UX13</accession>
<keyword evidence="7" id="KW-0479">Metal-binding</keyword>
<dbReference type="GO" id="GO:0030272">
    <property type="term" value="F:5-formyltetrahydrofolate cyclo-ligase activity"/>
    <property type="evidence" value="ECO:0007669"/>
    <property type="project" value="UniProtKB-EC"/>
</dbReference>